<dbReference type="EMBL" id="LKCM01000017">
    <property type="protein sequence ID" value="KPQ45221.1"/>
    <property type="molecule type" value="Genomic_DNA"/>
</dbReference>
<gene>
    <name evidence="2" type="ORF">MPEBLZ_00204</name>
</gene>
<organism evidence="2 3">
    <name type="scientific">Candidatus Methanoperedens nitratireducens</name>
    <dbReference type="NCBI Taxonomy" id="1392998"/>
    <lineage>
        <taxon>Archaea</taxon>
        <taxon>Methanobacteriati</taxon>
        <taxon>Methanobacteriota</taxon>
        <taxon>Stenosarchaea group</taxon>
        <taxon>Methanomicrobia</taxon>
        <taxon>Methanosarcinales</taxon>
        <taxon>ANME-2 cluster</taxon>
        <taxon>Candidatus Methanoperedentaceae</taxon>
        <taxon>Candidatus Methanoperedens</taxon>
    </lineage>
</organism>
<dbReference type="InterPro" id="IPR029044">
    <property type="entry name" value="Nucleotide-diphossugar_trans"/>
</dbReference>
<evidence type="ECO:0000259" key="1">
    <source>
        <dbReference type="Pfam" id="PF00535"/>
    </source>
</evidence>
<name>A0A0P8CNF2_9EURY</name>
<feature type="non-terminal residue" evidence="2">
    <location>
        <position position="85"/>
    </location>
</feature>
<dbReference type="Proteomes" id="UP000050360">
    <property type="component" value="Unassembled WGS sequence"/>
</dbReference>
<dbReference type="GO" id="GO:0016740">
    <property type="term" value="F:transferase activity"/>
    <property type="evidence" value="ECO:0007669"/>
    <property type="project" value="UniProtKB-KW"/>
</dbReference>
<keyword evidence="2" id="KW-0808">Transferase</keyword>
<dbReference type="InterPro" id="IPR001173">
    <property type="entry name" value="Glyco_trans_2-like"/>
</dbReference>
<dbReference type="AlphaFoldDB" id="A0A0P8CNF2"/>
<dbReference type="InterPro" id="IPR050256">
    <property type="entry name" value="Glycosyltransferase_2"/>
</dbReference>
<dbReference type="Pfam" id="PF00535">
    <property type="entry name" value="Glycos_transf_2"/>
    <property type="match status" value="1"/>
</dbReference>
<dbReference type="SUPFAM" id="SSF53448">
    <property type="entry name" value="Nucleotide-diphospho-sugar transferases"/>
    <property type="match status" value="1"/>
</dbReference>
<feature type="domain" description="Glycosyltransferase 2-like" evidence="1">
    <location>
        <begin position="14"/>
        <end position="85"/>
    </location>
</feature>
<dbReference type="Gene3D" id="3.90.550.10">
    <property type="entry name" value="Spore Coat Polysaccharide Biosynthesis Protein SpsA, Chain A"/>
    <property type="match status" value="1"/>
</dbReference>
<accession>A0A0P8CNF2</accession>
<evidence type="ECO:0000313" key="2">
    <source>
        <dbReference type="EMBL" id="KPQ45221.1"/>
    </source>
</evidence>
<protein>
    <submittedName>
        <fullName evidence="2">Glycosyltransferase</fullName>
    </submittedName>
</protein>
<evidence type="ECO:0000313" key="3">
    <source>
        <dbReference type="Proteomes" id="UP000050360"/>
    </source>
</evidence>
<proteinExistence type="predicted"/>
<dbReference type="PANTHER" id="PTHR48090">
    <property type="entry name" value="UNDECAPRENYL-PHOSPHATE 4-DEOXY-4-FORMAMIDO-L-ARABINOSE TRANSFERASE-RELATED"/>
    <property type="match status" value="1"/>
</dbReference>
<comment type="caution">
    <text evidence="2">The sequence shown here is derived from an EMBL/GenBank/DDBJ whole genome shotgun (WGS) entry which is preliminary data.</text>
</comment>
<reference evidence="2 3" key="1">
    <citation type="submission" date="2015-09" db="EMBL/GenBank/DDBJ databases">
        <title>A metagenomics-based metabolic model of nitrate-dependent anaerobic oxidation of methane by Methanoperedens-like archaea.</title>
        <authorList>
            <person name="Arshad A."/>
            <person name="Speth D.R."/>
            <person name="De Graaf R.M."/>
            <person name="Op Den Camp H.J."/>
            <person name="Jetten M.S."/>
            <person name="Welte C.U."/>
        </authorList>
    </citation>
    <scope>NUCLEOTIDE SEQUENCE [LARGE SCALE GENOMIC DNA]</scope>
</reference>
<dbReference type="PANTHER" id="PTHR48090:SF7">
    <property type="entry name" value="RFBJ PROTEIN"/>
    <property type="match status" value="1"/>
</dbReference>
<sequence length="85" mass="9444">MSLMDKKKQMKKISVVIPTMNESKNIKEVFSNIPDFVDEIVVVDGNSTDGTREEIKKYRSDTKIITEQPSGKGAAMKTGFEMATG</sequence>